<reference evidence="10 11" key="1">
    <citation type="submission" date="2022-03" db="EMBL/GenBank/DDBJ databases">
        <authorList>
            <person name="Koch H."/>
        </authorList>
    </citation>
    <scope>NUCLEOTIDE SEQUENCE [LARGE SCALE GENOMIC DNA]</scope>
    <source>
        <strain evidence="10 11">G1</strain>
    </source>
</reference>
<keyword evidence="3 8" id="KW-0479">Metal-binding</keyword>
<keyword evidence="8" id="KW-0963">Cytoplasm</keyword>
<organism evidence="10 11">
    <name type="scientific">Trichlorobacter ammonificans</name>
    <dbReference type="NCBI Taxonomy" id="2916410"/>
    <lineage>
        <taxon>Bacteria</taxon>
        <taxon>Pseudomonadati</taxon>
        <taxon>Thermodesulfobacteriota</taxon>
        <taxon>Desulfuromonadia</taxon>
        <taxon>Geobacterales</taxon>
        <taxon>Geobacteraceae</taxon>
        <taxon>Trichlorobacter</taxon>
    </lineage>
</organism>
<comment type="similarity">
    <text evidence="8">Belongs to the P-Pant transferase superfamily. AcpS family.</text>
</comment>
<evidence type="ECO:0000313" key="10">
    <source>
        <dbReference type="EMBL" id="CAH2031445.1"/>
    </source>
</evidence>
<gene>
    <name evidence="8 10" type="primary">acpS</name>
    <name evidence="10" type="ORF">GEAMG1_1613</name>
</gene>
<feature type="binding site" evidence="8">
    <location>
        <position position="8"/>
    </location>
    <ligand>
        <name>Mg(2+)</name>
        <dbReference type="ChEBI" id="CHEBI:18420"/>
    </ligand>
</feature>
<keyword evidence="6 8" id="KW-0443">Lipid metabolism</keyword>
<name>A0ABM9D8L5_9BACT</name>
<dbReference type="NCBIfam" id="TIGR00516">
    <property type="entry name" value="acpS"/>
    <property type="match status" value="1"/>
</dbReference>
<evidence type="ECO:0000259" key="9">
    <source>
        <dbReference type="Pfam" id="PF01648"/>
    </source>
</evidence>
<keyword evidence="11" id="KW-1185">Reference proteome</keyword>
<dbReference type="InterPro" id="IPR002582">
    <property type="entry name" value="ACPS"/>
</dbReference>
<evidence type="ECO:0000313" key="11">
    <source>
        <dbReference type="Proteomes" id="UP001295463"/>
    </source>
</evidence>
<keyword evidence="7 8" id="KW-0275">Fatty acid biosynthesis</keyword>
<dbReference type="EC" id="2.7.8.7" evidence="8"/>
<sequence length="126" mass="13472">MILGIGVDTVEIARFQRFIDEGNQGLLDRLFSPAEQAYCAPRKQAAASYAARFAAKEALVKALGTGLRDGLSWTEIEVRSTAAGKPELHLSGCSRQIFEERGATVVHLSLSHDGGNAVAMVVLETA</sequence>
<dbReference type="EMBL" id="OW150024">
    <property type="protein sequence ID" value="CAH2031445.1"/>
    <property type="molecule type" value="Genomic_DNA"/>
</dbReference>
<evidence type="ECO:0000256" key="6">
    <source>
        <dbReference type="ARBA" id="ARBA00023098"/>
    </source>
</evidence>
<dbReference type="RefSeq" id="WP_305732266.1">
    <property type="nucleotide sequence ID" value="NZ_OW150024.1"/>
</dbReference>
<dbReference type="GO" id="GO:0008897">
    <property type="term" value="F:holo-[acyl-carrier-protein] synthase activity"/>
    <property type="evidence" value="ECO:0007669"/>
    <property type="project" value="UniProtKB-EC"/>
</dbReference>
<dbReference type="NCBIfam" id="TIGR00556">
    <property type="entry name" value="pantethn_trn"/>
    <property type="match status" value="1"/>
</dbReference>
<feature type="binding site" evidence="8">
    <location>
        <position position="57"/>
    </location>
    <ligand>
        <name>Mg(2+)</name>
        <dbReference type="ChEBI" id="CHEBI:18420"/>
    </ligand>
</feature>
<dbReference type="Gene3D" id="3.90.470.20">
    <property type="entry name" value="4'-phosphopantetheinyl transferase domain"/>
    <property type="match status" value="1"/>
</dbReference>
<keyword evidence="1 8" id="KW-0444">Lipid biosynthesis</keyword>
<keyword evidence="4 8" id="KW-0276">Fatty acid metabolism</keyword>
<evidence type="ECO:0000256" key="4">
    <source>
        <dbReference type="ARBA" id="ARBA00022832"/>
    </source>
</evidence>
<dbReference type="InterPro" id="IPR008278">
    <property type="entry name" value="4-PPantetheinyl_Trfase_dom"/>
</dbReference>
<comment type="function">
    <text evidence="8">Transfers the 4'-phosphopantetheine moiety from coenzyme A to a Ser of acyl-carrier-protein.</text>
</comment>
<dbReference type="NCBIfam" id="NF011250">
    <property type="entry name" value="PRK14656.1"/>
    <property type="match status" value="1"/>
</dbReference>
<dbReference type="HAMAP" id="MF_00101">
    <property type="entry name" value="AcpS"/>
    <property type="match status" value="1"/>
</dbReference>
<keyword evidence="5 8" id="KW-0460">Magnesium</keyword>
<comment type="catalytic activity">
    <reaction evidence="8">
        <text>apo-[ACP] + CoA = holo-[ACP] + adenosine 3',5'-bisphosphate + H(+)</text>
        <dbReference type="Rhea" id="RHEA:12068"/>
        <dbReference type="Rhea" id="RHEA-COMP:9685"/>
        <dbReference type="Rhea" id="RHEA-COMP:9690"/>
        <dbReference type="ChEBI" id="CHEBI:15378"/>
        <dbReference type="ChEBI" id="CHEBI:29999"/>
        <dbReference type="ChEBI" id="CHEBI:57287"/>
        <dbReference type="ChEBI" id="CHEBI:58343"/>
        <dbReference type="ChEBI" id="CHEBI:64479"/>
        <dbReference type="EC" id="2.7.8.7"/>
    </reaction>
</comment>
<protein>
    <recommendedName>
        <fullName evidence="8">Holo-[acyl-carrier-protein] synthase</fullName>
        <shortName evidence="8">Holo-ACP synthase</shortName>
        <ecNumber evidence="8">2.7.8.7</ecNumber>
    </recommendedName>
    <alternativeName>
        <fullName evidence="8">4'-phosphopantetheinyl transferase AcpS</fullName>
    </alternativeName>
</protein>
<evidence type="ECO:0000256" key="3">
    <source>
        <dbReference type="ARBA" id="ARBA00022723"/>
    </source>
</evidence>
<dbReference type="InterPro" id="IPR037143">
    <property type="entry name" value="4-PPantetheinyl_Trfase_dom_sf"/>
</dbReference>
<feature type="domain" description="4'-phosphopantetheinyl transferase" evidence="9">
    <location>
        <begin position="4"/>
        <end position="98"/>
    </location>
</feature>
<evidence type="ECO:0000256" key="5">
    <source>
        <dbReference type="ARBA" id="ARBA00022842"/>
    </source>
</evidence>
<comment type="subcellular location">
    <subcellularLocation>
        <location evidence="8">Cytoplasm</location>
    </subcellularLocation>
</comment>
<dbReference type="NCBIfam" id="NF000832">
    <property type="entry name" value="PRK00070.3-2"/>
    <property type="match status" value="1"/>
</dbReference>
<dbReference type="SUPFAM" id="SSF56214">
    <property type="entry name" value="4'-phosphopantetheinyl transferase"/>
    <property type="match status" value="1"/>
</dbReference>
<evidence type="ECO:0000256" key="2">
    <source>
        <dbReference type="ARBA" id="ARBA00022679"/>
    </source>
</evidence>
<keyword evidence="2 8" id="KW-0808">Transferase</keyword>
<proteinExistence type="inferred from homology"/>
<accession>A0ABM9D8L5</accession>
<evidence type="ECO:0000256" key="7">
    <source>
        <dbReference type="ARBA" id="ARBA00023160"/>
    </source>
</evidence>
<dbReference type="Pfam" id="PF01648">
    <property type="entry name" value="ACPS"/>
    <property type="match status" value="1"/>
</dbReference>
<evidence type="ECO:0000256" key="8">
    <source>
        <dbReference type="HAMAP-Rule" id="MF_00101"/>
    </source>
</evidence>
<dbReference type="InterPro" id="IPR004568">
    <property type="entry name" value="Ppantetheine-prot_Trfase_dom"/>
</dbReference>
<evidence type="ECO:0000256" key="1">
    <source>
        <dbReference type="ARBA" id="ARBA00022516"/>
    </source>
</evidence>
<comment type="cofactor">
    <cofactor evidence="8">
        <name>Mg(2+)</name>
        <dbReference type="ChEBI" id="CHEBI:18420"/>
    </cofactor>
</comment>
<dbReference type="Proteomes" id="UP001295463">
    <property type="component" value="Chromosome"/>
</dbReference>